<organism evidence="1 2">
    <name type="scientific">Nicrophorus vespilloides</name>
    <name type="common">Boreal carrion beetle</name>
    <dbReference type="NCBI Taxonomy" id="110193"/>
    <lineage>
        <taxon>Eukaryota</taxon>
        <taxon>Metazoa</taxon>
        <taxon>Ecdysozoa</taxon>
        <taxon>Arthropoda</taxon>
        <taxon>Hexapoda</taxon>
        <taxon>Insecta</taxon>
        <taxon>Pterygota</taxon>
        <taxon>Neoptera</taxon>
        <taxon>Endopterygota</taxon>
        <taxon>Coleoptera</taxon>
        <taxon>Polyphaga</taxon>
        <taxon>Staphyliniformia</taxon>
        <taxon>Silphidae</taxon>
        <taxon>Nicrophorinae</taxon>
        <taxon>Nicrophorus</taxon>
    </lineage>
</organism>
<dbReference type="Proteomes" id="UP000695000">
    <property type="component" value="Unplaced"/>
</dbReference>
<sequence>MPNIDYNNVKQLCPIITAYFTSQGFSSVQQFFSRNMPNLDDNRANQLNPNNIAYWASRGFSSVQQFVSTNIANINDNNRANQLNPNNNAYWTSRGFSERPENWDTSISSNNILNSTMSGIGSLILVNSVNATLCYFGMTNLEPAVRIVFYVGAQLYS</sequence>
<dbReference type="RefSeq" id="XP_017780907.1">
    <property type="nucleotide sequence ID" value="XM_017925418.1"/>
</dbReference>
<evidence type="ECO:0000313" key="1">
    <source>
        <dbReference type="Proteomes" id="UP000695000"/>
    </source>
</evidence>
<proteinExistence type="predicted"/>
<reference evidence="2" key="1">
    <citation type="submission" date="2025-08" db="UniProtKB">
        <authorList>
            <consortium name="RefSeq"/>
        </authorList>
    </citation>
    <scope>IDENTIFICATION</scope>
    <source>
        <tissue evidence="2">Whole Larva</tissue>
    </source>
</reference>
<protein>
    <submittedName>
        <fullName evidence="2">Uncharacterized protein LOC108565800</fullName>
    </submittedName>
</protein>
<accession>A0ABM1N257</accession>
<name>A0ABM1N257_NICVS</name>
<keyword evidence="1" id="KW-1185">Reference proteome</keyword>
<dbReference type="GeneID" id="108565800"/>
<evidence type="ECO:0000313" key="2">
    <source>
        <dbReference type="RefSeq" id="XP_017780907.1"/>
    </source>
</evidence>
<gene>
    <name evidence="2" type="primary">LOC108565800</name>
</gene>